<dbReference type="InterPro" id="IPR019542">
    <property type="entry name" value="Enhancer_polycomb-like_N"/>
</dbReference>
<organism evidence="10 11">
    <name type="scientific">Rhodofomes roseus</name>
    <dbReference type="NCBI Taxonomy" id="34475"/>
    <lineage>
        <taxon>Eukaryota</taxon>
        <taxon>Fungi</taxon>
        <taxon>Dikarya</taxon>
        <taxon>Basidiomycota</taxon>
        <taxon>Agaricomycotina</taxon>
        <taxon>Agaricomycetes</taxon>
        <taxon>Polyporales</taxon>
        <taxon>Rhodofomes</taxon>
    </lineage>
</organism>
<dbReference type="Pfam" id="PF10513">
    <property type="entry name" value="EPL1"/>
    <property type="match status" value="1"/>
</dbReference>
<evidence type="ECO:0000256" key="1">
    <source>
        <dbReference type="ARBA" id="ARBA00004123"/>
    </source>
</evidence>
<protein>
    <recommendedName>
        <fullName evidence="7">Enhancer of polycomb-like protein</fullName>
    </recommendedName>
</protein>
<accession>A0A4Y9Z0U5</accession>
<dbReference type="PANTHER" id="PTHR14898">
    <property type="entry name" value="ENHANCER OF POLYCOMB"/>
    <property type="match status" value="1"/>
</dbReference>
<gene>
    <name evidence="10" type="ORF">EVJ58_g1121</name>
</gene>
<keyword evidence="5 7" id="KW-0539">Nucleus</keyword>
<evidence type="ECO:0000259" key="9">
    <source>
        <dbReference type="Pfam" id="PF10513"/>
    </source>
</evidence>
<dbReference type="Proteomes" id="UP000298390">
    <property type="component" value="Unassembled WGS sequence"/>
</dbReference>
<evidence type="ECO:0000313" key="11">
    <source>
        <dbReference type="Proteomes" id="UP000298390"/>
    </source>
</evidence>
<evidence type="ECO:0000256" key="6">
    <source>
        <dbReference type="ARBA" id="ARBA00025513"/>
    </source>
</evidence>
<feature type="compositionally biased region" description="Low complexity" evidence="8">
    <location>
        <begin position="711"/>
        <end position="720"/>
    </location>
</feature>
<dbReference type="AlphaFoldDB" id="A0A4Y9Z0U5"/>
<comment type="similarity">
    <text evidence="2 7">Belongs to the enhancer of polycomb family.</text>
</comment>
<feature type="compositionally biased region" description="Basic residues" evidence="8">
    <location>
        <begin position="503"/>
        <end position="514"/>
    </location>
</feature>
<dbReference type="EMBL" id="SEKV01000034">
    <property type="protein sequence ID" value="TFY68254.1"/>
    <property type="molecule type" value="Genomic_DNA"/>
</dbReference>
<sequence>MPRNHNAGPSTLRNRNRVTNKTRLKVITESIDADPIVLDEDEEKARVVSTAGVDAEDANEHHLQAVLSAAATRHQSSARSTRGTLEKEKPAPVAYIPTPDSTGLVDNYEELYPPERWKDPATYVKFSDTVEESTLFALADGFIYYMDERDKEWLDRNNAEAGGEGTSAQGALSGTSTRSGRASKAKGKDPDVAQAVAMSEDEYELVMAIFEKVTHEKTEFLHHGLEQGTPFPPFTDYQDTFAEELKPSMFALYTVPDWVPTPAHLSRLARAIYPHWQERRMERGGHPIIPVVNLDEMDTMNESYICFRRREIKAVRKTRAQQATYSDKMMRLQTELTQAFDIASAVLRREQLRREACVHSNAVWNRRCDLVDLKRKFPSLGTKEDEELFHDKERVAKKPKPENARIPLRLRTRDNGDMLSPVAHEAAIKPKERQAHIQQLVDQDLARRKEKDQKWEDHTDNPYQPPPQPYPCKLFKYITSSRSASQSSASSDATIKPLARPPRAGRLRFGRGGRIHLDRRSYSKESSDSSGSSSSSSDSDDAEEQDHKRRLAERWRYDADDVPMVGPDGPEEKDRVLVDDYDSKYLVHHMTLLTEQDLGSLMTDPTLVVTLSDGRQQTITPFRPGSQGLYGRSMPPAPRQLTAPMTPARPIQSLQSSSSGISISQAGTPVSVATQLKPMAPPTIPHMRISSNGGIRVPGLPAINMQAPLASPPAASAMAQTNGNHDVSGHADVTEQPAKSPALQSPRGQQQGSPERQATDASTAATTSPMRAKAQPPQAITMPTVPNGYHIPNVNAYSATMPNATYMHANNRPNGLTLQQMQTMKSAYASMSPPPDNSMQANTANVQLRTPGSYLGHVHQNGHPNYAQLANARHMQQWAAAAVAQQQRPPSANMAENNGADGMPPPAMSPPLPAMPVRTPSANGTGIAREPPHGSNSDATHAVAASAEHLASGDPTARVADEVTTATDGLAIDAGAAGSGQFWGGVLAALCDKLYRVLVVSSRFLFGRRLLVYFSLSLSSFLAVDHTLYS</sequence>
<dbReference type="GO" id="GO:0006357">
    <property type="term" value="P:regulation of transcription by RNA polymerase II"/>
    <property type="evidence" value="ECO:0007669"/>
    <property type="project" value="InterPro"/>
</dbReference>
<evidence type="ECO:0000256" key="7">
    <source>
        <dbReference type="RuleBase" id="RU361124"/>
    </source>
</evidence>
<feature type="compositionally biased region" description="Polar residues" evidence="8">
    <location>
        <begin position="742"/>
        <end position="756"/>
    </location>
</feature>
<comment type="function">
    <text evidence="6">Component of the NuA4 histone acetyltransferase complex which is involved in transcriptional activation of selected genes principally by acetylation of nucleosomal histone H4 and H2A. The NuA4 complex is also involved in DNA repair. Involved in gene silencing by neighboring heterochromatin, blockage of the silencing spreading along the chromosome, and required for cell cycle progression through G2/M.</text>
</comment>
<keyword evidence="3 7" id="KW-0805">Transcription regulation</keyword>
<evidence type="ECO:0000256" key="3">
    <source>
        <dbReference type="ARBA" id="ARBA00023015"/>
    </source>
</evidence>
<dbReference type="InterPro" id="IPR024943">
    <property type="entry name" value="Enhancer_polycomb"/>
</dbReference>
<evidence type="ECO:0000256" key="4">
    <source>
        <dbReference type="ARBA" id="ARBA00023163"/>
    </source>
</evidence>
<comment type="caution">
    <text evidence="10">The sequence shown here is derived from an EMBL/GenBank/DDBJ whole genome shotgun (WGS) entry which is preliminary data.</text>
</comment>
<feature type="region of interest" description="Disordered" evidence="8">
    <location>
        <begin position="711"/>
        <end position="785"/>
    </location>
</feature>
<feature type="domain" description="Enhancer of polycomb-like N-terminal" evidence="9">
    <location>
        <begin position="15"/>
        <end position="212"/>
    </location>
</feature>
<dbReference type="GO" id="GO:0005634">
    <property type="term" value="C:nucleus"/>
    <property type="evidence" value="ECO:0007669"/>
    <property type="project" value="UniProtKB-SubCell"/>
</dbReference>
<comment type="subcellular location">
    <subcellularLocation>
        <location evidence="1 7">Nucleus</location>
    </subcellularLocation>
</comment>
<feature type="compositionally biased region" description="Polar residues" evidence="8">
    <location>
        <begin position="166"/>
        <end position="180"/>
    </location>
</feature>
<reference evidence="10 11" key="1">
    <citation type="submission" date="2019-01" db="EMBL/GenBank/DDBJ databases">
        <title>Genome sequencing of the rare red list fungi Fomitopsis rosea.</title>
        <authorList>
            <person name="Buettner E."/>
            <person name="Kellner H."/>
        </authorList>
    </citation>
    <scope>NUCLEOTIDE SEQUENCE [LARGE SCALE GENOMIC DNA]</scope>
    <source>
        <strain evidence="10 11">DSM 105464</strain>
    </source>
</reference>
<feature type="region of interest" description="Disordered" evidence="8">
    <location>
        <begin position="71"/>
        <end position="100"/>
    </location>
</feature>
<dbReference type="STRING" id="34475.A0A4Y9Z0U5"/>
<evidence type="ECO:0000313" key="10">
    <source>
        <dbReference type="EMBL" id="TFY68254.1"/>
    </source>
</evidence>
<proteinExistence type="inferred from homology"/>
<feature type="region of interest" description="Disordered" evidence="8">
    <location>
        <begin position="449"/>
        <end position="555"/>
    </location>
</feature>
<feature type="compositionally biased region" description="Low complexity" evidence="8">
    <location>
        <begin position="480"/>
        <end position="502"/>
    </location>
</feature>
<dbReference type="GO" id="GO:0035267">
    <property type="term" value="C:NuA4 histone acetyltransferase complex"/>
    <property type="evidence" value="ECO:0007669"/>
    <property type="project" value="InterPro"/>
</dbReference>
<feature type="compositionally biased region" description="Low complexity" evidence="8">
    <location>
        <begin position="528"/>
        <end position="537"/>
    </location>
</feature>
<feature type="compositionally biased region" description="Polar residues" evidence="8">
    <location>
        <begin position="73"/>
        <end position="83"/>
    </location>
</feature>
<evidence type="ECO:0000256" key="5">
    <source>
        <dbReference type="ARBA" id="ARBA00023242"/>
    </source>
</evidence>
<evidence type="ECO:0000256" key="8">
    <source>
        <dbReference type="SAM" id="MobiDB-lite"/>
    </source>
</evidence>
<feature type="compositionally biased region" description="Basic and acidic residues" evidence="8">
    <location>
        <begin position="449"/>
        <end position="460"/>
    </location>
</feature>
<feature type="compositionally biased region" description="Low complexity" evidence="8">
    <location>
        <begin position="759"/>
        <end position="768"/>
    </location>
</feature>
<name>A0A4Y9Z0U5_9APHY</name>
<feature type="region of interest" description="Disordered" evidence="8">
    <location>
        <begin position="919"/>
        <end position="956"/>
    </location>
</feature>
<feature type="region of interest" description="Disordered" evidence="8">
    <location>
        <begin position="886"/>
        <end position="907"/>
    </location>
</feature>
<keyword evidence="4 7" id="KW-0804">Transcription</keyword>
<evidence type="ECO:0000256" key="2">
    <source>
        <dbReference type="ARBA" id="ARBA00008035"/>
    </source>
</evidence>
<feature type="region of interest" description="Disordered" evidence="8">
    <location>
        <begin position="158"/>
        <end position="193"/>
    </location>
</feature>
<feature type="compositionally biased region" description="Basic and acidic residues" evidence="8">
    <location>
        <begin position="515"/>
        <end position="527"/>
    </location>
</feature>